<dbReference type="PANTHER" id="PTHR43083">
    <property type="entry name" value="MANNAN POLYMERASE II"/>
    <property type="match status" value="1"/>
</dbReference>
<dbReference type="InterPro" id="IPR029044">
    <property type="entry name" value="Nucleotide-diphossugar_trans"/>
</dbReference>
<dbReference type="PANTHER" id="PTHR43083:SF6">
    <property type="entry name" value="MANNAN POLYMERASE COMPLEXES SUBUNIT MNN9"/>
    <property type="match status" value="1"/>
</dbReference>
<evidence type="ECO:0000313" key="4">
    <source>
        <dbReference type="EMBL" id="TMW66682.1"/>
    </source>
</evidence>
<reference evidence="4" key="1">
    <citation type="submission" date="2019-03" db="EMBL/GenBank/DDBJ databases">
        <title>Long read genome sequence of the mycoparasitic Pythium oligandrum ATCC 38472 isolated from sugarbeet rhizosphere.</title>
        <authorList>
            <person name="Gaulin E."/>
        </authorList>
    </citation>
    <scope>NUCLEOTIDE SEQUENCE</scope>
    <source>
        <strain evidence="4">ATCC 38472_TT</strain>
    </source>
</reference>
<dbReference type="Proteomes" id="UP000794436">
    <property type="component" value="Unassembled WGS sequence"/>
</dbReference>
<dbReference type="EMBL" id="SPLM01000007">
    <property type="protein sequence ID" value="TMW66681.1"/>
    <property type="molecule type" value="Genomic_DNA"/>
</dbReference>
<feature type="chain" id="PRO_5036433883" description="Glycosyltransferase family 62 protein" evidence="2">
    <location>
        <begin position="20"/>
        <end position="464"/>
    </location>
</feature>
<dbReference type="EMBL" id="SPLM01000007">
    <property type="protein sequence ID" value="TMW66683.1"/>
    <property type="molecule type" value="Genomic_DNA"/>
</dbReference>
<proteinExistence type="inferred from homology"/>
<evidence type="ECO:0000313" key="5">
    <source>
        <dbReference type="EMBL" id="TMW66683.1"/>
    </source>
</evidence>
<name>A0A8K1CN88_PYTOL</name>
<keyword evidence="6" id="KW-1185">Reference proteome</keyword>
<accession>A0A8K1CN88</accession>
<comment type="similarity">
    <text evidence="1">Belongs to the ANP1/MMN9/VAN1 family.</text>
</comment>
<dbReference type="OrthoDB" id="165538at2759"/>
<gene>
    <name evidence="3" type="ORF">Poli38472_013993</name>
    <name evidence="4" type="ORF">Poli38472_013994</name>
    <name evidence="5" type="ORF">Poli38472_013995</name>
</gene>
<dbReference type="EMBL" id="SPLM01000007">
    <property type="protein sequence ID" value="TMW66682.1"/>
    <property type="molecule type" value="Genomic_DNA"/>
</dbReference>
<dbReference type="InterPro" id="IPR052086">
    <property type="entry name" value="Mannan_Polymerase_Subunit"/>
</dbReference>
<dbReference type="AlphaFoldDB" id="A0A8K1CN88"/>
<feature type="signal peptide" evidence="2">
    <location>
        <begin position="1"/>
        <end position="19"/>
    </location>
</feature>
<keyword evidence="2" id="KW-0732">Signal</keyword>
<evidence type="ECO:0008006" key="7">
    <source>
        <dbReference type="Google" id="ProtNLM"/>
    </source>
</evidence>
<dbReference type="PROSITE" id="PS51257">
    <property type="entry name" value="PROKAR_LIPOPROTEIN"/>
    <property type="match status" value="1"/>
</dbReference>
<comment type="caution">
    <text evidence="4">The sequence shown here is derived from an EMBL/GenBank/DDBJ whole genome shotgun (WGS) entry which is preliminary data.</text>
</comment>
<sequence length="464" mass="52624">MKTVVVVALFAAVACLASGQTTNDNTQALVSSQEALEAIQSAVAPTGVMFTGELEQLEDPTTEDSDLASDGDFGKADTEGLVTNDQQEFFGHHRRRHHHRGRWGGWGSYGPYRFKFGCDGYGGWAYPLGYWNTFGAAALPAPKGDPFVIKGYRETLRSDIRETTETFPQYGTNERGIHYRLDNDAFIKVGAPDMVLIIVVFNNEDSWGETRSVEDFFQLIATFTHPKEQTSVTMLTSSKSEFDKIQRIMREKIPAYAQFSLLLRNDFNPDSSLTRENRHEDGVQNVRRRMLARYRNYAVVSTLESWHQHVVWLDADVYIVPSGLVSKMVHANLDILEPICMIRDGGRDREYDFNAWVGTRTQPKSAEERKGFVPNPLNVDRISTFAQRPEDYIALDSVGGTMLYVRADIHRQGVLFPHHYVIGSEWSMEGYDGIETEGLCYSAHFLGFHCWGMPHEVIHHYNKQ</sequence>
<dbReference type="Pfam" id="PF03452">
    <property type="entry name" value="Anp1"/>
    <property type="match status" value="1"/>
</dbReference>
<dbReference type="Gene3D" id="3.90.550.10">
    <property type="entry name" value="Spore Coat Polysaccharide Biosynthesis Protein SpsA, Chain A"/>
    <property type="match status" value="1"/>
</dbReference>
<evidence type="ECO:0000256" key="2">
    <source>
        <dbReference type="SAM" id="SignalP"/>
    </source>
</evidence>
<protein>
    <recommendedName>
        <fullName evidence="7">Glycosyltransferase family 62 protein</fullName>
    </recommendedName>
</protein>
<evidence type="ECO:0000256" key="1">
    <source>
        <dbReference type="ARBA" id="ARBA00037964"/>
    </source>
</evidence>
<evidence type="ECO:0000313" key="6">
    <source>
        <dbReference type="Proteomes" id="UP000794436"/>
    </source>
</evidence>
<evidence type="ECO:0000313" key="3">
    <source>
        <dbReference type="EMBL" id="TMW66681.1"/>
    </source>
</evidence>
<organism evidence="4 6">
    <name type="scientific">Pythium oligandrum</name>
    <name type="common">Mycoparasitic fungus</name>
    <dbReference type="NCBI Taxonomy" id="41045"/>
    <lineage>
        <taxon>Eukaryota</taxon>
        <taxon>Sar</taxon>
        <taxon>Stramenopiles</taxon>
        <taxon>Oomycota</taxon>
        <taxon>Peronosporomycetes</taxon>
        <taxon>Pythiales</taxon>
        <taxon>Pythiaceae</taxon>
        <taxon>Pythium</taxon>
    </lineage>
</organism>